<dbReference type="PANTHER" id="PTHR30222">
    <property type="entry name" value="SPERMIDINE/PUTRESCINE-BINDING PERIPLASMIC PROTEIN"/>
    <property type="match status" value="1"/>
</dbReference>
<dbReference type="Gene3D" id="3.40.190.10">
    <property type="entry name" value="Periplasmic binding protein-like II"/>
    <property type="match status" value="2"/>
</dbReference>
<gene>
    <name evidence="6" type="ORF">Bealeia1_00746</name>
</gene>
<dbReference type="InterPro" id="IPR006059">
    <property type="entry name" value="SBP"/>
</dbReference>
<evidence type="ECO:0000256" key="4">
    <source>
        <dbReference type="ARBA" id="ARBA00022764"/>
    </source>
</evidence>
<protein>
    <recommendedName>
        <fullName evidence="5">Putrescine-binding periplasmic protein</fullName>
    </recommendedName>
</protein>
<dbReference type="InterPro" id="IPR001188">
    <property type="entry name" value="Sperm_putr-bd"/>
</dbReference>
<evidence type="ECO:0000256" key="3">
    <source>
        <dbReference type="ARBA" id="ARBA00022729"/>
    </source>
</evidence>
<evidence type="ECO:0000313" key="7">
    <source>
        <dbReference type="Proteomes" id="UP001330434"/>
    </source>
</evidence>
<organism evidence="6 7">
    <name type="scientific">Candidatus Bealeia paramacronuclearis</name>
    <dbReference type="NCBI Taxonomy" id="1921001"/>
    <lineage>
        <taxon>Bacteria</taxon>
        <taxon>Pseudomonadati</taxon>
        <taxon>Pseudomonadota</taxon>
        <taxon>Alphaproteobacteria</taxon>
        <taxon>Holosporales</taxon>
        <taxon>Holosporaceae</taxon>
        <taxon>Candidatus Bealeia</taxon>
    </lineage>
</organism>
<keyword evidence="7" id="KW-1185">Reference proteome</keyword>
<dbReference type="EMBL" id="CP133270">
    <property type="protein sequence ID" value="WVX66567.1"/>
    <property type="molecule type" value="Genomic_DNA"/>
</dbReference>
<dbReference type="Proteomes" id="UP001330434">
    <property type="component" value="Chromosome"/>
</dbReference>
<reference evidence="6 7" key="1">
    <citation type="journal article" date="2024" name="Environ. Microbiol.">
        <title>Novel evolutionary insights on the interactions of the Holosporales (Alphaproteobacteria) with eukaryotic hosts from comparative genomics.</title>
        <authorList>
            <person name="Giovannini M."/>
            <person name="Petroni G."/>
            <person name="Castelli M."/>
        </authorList>
    </citation>
    <scope>NUCLEOTIDE SEQUENCE [LARGE SCALE GENOMIC DNA]</scope>
    <source>
        <strain evidence="6 7">US_Bl 15I1</strain>
    </source>
</reference>
<sequence>MFHKIINTLFIIFAFLSLGTQNLVASEKKHVNVLNWAEGIPQNILKEFEAETGIQVHYDVYDSAELMEAKLLTGDSGYDVVGVTVWPYLDRQIQTGIYQPLNKTSLRNYAHLDADLLKKMSTADPKNQFGIPYLWGTTGIGLNVSKVEKLLPDQNLSTWALLFDPEIAKDLNACGLELIDSPVDVFSAILAYLGKDPNSDNLEDLKFASQNVMKVRHYIFKFHGTQGMQDLLNGEACVVQGWSGEMLQARERAREIGGDEIDYVIPQEGSNLWIDAFAVPQNAPHIQEAHQLIDFLLRPEIIARISNALFTANAIPNSKKFMDQDIVKDPVIYPSKEVRKRLFVDKIHPPQFERSRSREWIRVKTGQ</sequence>
<dbReference type="Pfam" id="PF13416">
    <property type="entry name" value="SBP_bac_8"/>
    <property type="match status" value="1"/>
</dbReference>
<name>A0ABZ2C290_9PROT</name>
<dbReference type="SUPFAM" id="SSF53850">
    <property type="entry name" value="Periplasmic binding protein-like II"/>
    <property type="match status" value="1"/>
</dbReference>
<keyword evidence="4 5" id="KW-0574">Periplasm</keyword>
<evidence type="ECO:0000256" key="5">
    <source>
        <dbReference type="PIRNR" id="PIRNR019574"/>
    </source>
</evidence>
<evidence type="ECO:0000256" key="1">
    <source>
        <dbReference type="ARBA" id="ARBA00004418"/>
    </source>
</evidence>
<keyword evidence="2 5" id="KW-0813">Transport</keyword>
<evidence type="ECO:0000256" key="2">
    <source>
        <dbReference type="ARBA" id="ARBA00022448"/>
    </source>
</evidence>
<comment type="similarity">
    <text evidence="5">Belongs to the bacterial solute-binding protein PotD/PotF family.</text>
</comment>
<comment type="function">
    <text evidence="5">Required for the activity of the bacterial periplasmic transport system of putrescine.</text>
</comment>
<proteinExistence type="inferred from homology"/>
<keyword evidence="3" id="KW-0732">Signal</keyword>
<dbReference type="PRINTS" id="PR00909">
    <property type="entry name" value="SPERMDNBNDNG"/>
</dbReference>
<dbReference type="PIRSF" id="PIRSF019574">
    <property type="entry name" value="Periplasmic_polyamine_BP"/>
    <property type="match status" value="1"/>
</dbReference>
<evidence type="ECO:0000313" key="6">
    <source>
        <dbReference type="EMBL" id="WVX66567.1"/>
    </source>
</evidence>
<dbReference type="RefSeq" id="WP_331255420.1">
    <property type="nucleotide sequence ID" value="NZ_CP133270.1"/>
</dbReference>
<accession>A0ABZ2C290</accession>
<comment type="subcellular location">
    <subcellularLocation>
        <location evidence="1 5">Periplasm</location>
    </subcellularLocation>
</comment>
<dbReference type="PANTHER" id="PTHR30222:SF12">
    <property type="entry name" value="NORSPERMIDINE SENSOR"/>
    <property type="match status" value="1"/>
</dbReference>